<organism evidence="1 2">
    <name type="scientific">Mycolicibacterium frederiksbergense</name>
    <dbReference type="NCBI Taxonomy" id="117567"/>
    <lineage>
        <taxon>Bacteria</taxon>
        <taxon>Bacillati</taxon>
        <taxon>Actinomycetota</taxon>
        <taxon>Actinomycetes</taxon>
        <taxon>Mycobacteriales</taxon>
        <taxon>Mycobacteriaceae</taxon>
        <taxon>Mycolicibacterium</taxon>
    </lineage>
</organism>
<dbReference type="Pfam" id="PF08713">
    <property type="entry name" value="DNA_alkylation"/>
    <property type="match status" value="1"/>
</dbReference>
<dbReference type="RefSeq" id="WP_280834051.1">
    <property type="nucleotide sequence ID" value="NZ_JARXVE010000007.1"/>
</dbReference>
<gene>
    <name evidence="1" type="ORF">M2272_004101</name>
</gene>
<comment type="caution">
    <text evidence="1">The sequence shown here is derived from an EMBL/GenBank/DDBJ whole genome shotgun (WGS) entry which is preliminary data.</text>
</comment>
<evidence type="ECO:0000313" key="2">
    <source>
        <dbReference type="Proteomes" id="UP001160130"/>
    </source>
</evidence>
<dbReference type="Proteomes" id="UP001160130">
    <property type="component" value="Unassembled WGS sequence"/>
</dbReference>
<keyword evidence="2" id="KW-1185">Reference proteome</keyword>
<dbReference type="EMBL" id="JARXVE010000007">
    <property type="protein sequence ID" value="MDH6197446.1"/>
    <property type="molecule type" value="Genomic_DNA"/>
</dbReference>
<sequence>MKDRGTSRRADITPEHLTAMNEGRAASRTLAEALAVDHTLLLRSVLPDAEDELRATVVEAQSRGILGRMQLIGAALERSLDTDQLARLAAHPSDTVRGWSCFAAAAEDTEPARLLTRLRPFADNSHFAVREWAWMAARPILVTNLDSSIALLAKWTKDKSERTRRFASEALRPRGVWATHIAEFKADPDRGLPILNPLRVDPSRYVQDSVANWINDAAKTNPDWARILCRTWRTDSPTEATERITRRALRSL</sequence>
<evidence type="ECO:0000313" key="1">
    <source>
        <dbReference type="EMBL" id="MDH6197446.1"/>
    </source>
</evidence>
<protein>
    <submittedName>
        <fullName evidence="1">3-methyladenine DNA glycosylase AlkC</fullName>
    </submittedName>
</protein>
<dbReference type="InterPro" id="IPR016024">
    <property type="entry name" value="ARM-type_fold"/>
</dbReference>
<accession>A0ABT6L4A4</accession>
<proteinExistence type="predicted"/>
<dbReference type="SUPFAM" id="SSF48371">
    <property type="entry name" value="ARM repeat"/>
    <property type="match status" value="1"/>
</dbReference>
<dbReference type="InterPro" id="IPR014825">
    <property type="entry name" value="DNA_alkylation"/>
</dbReference>
<name>A0ABT6L4A4_9MYCO</name>
<reference evidence="1 2" key="1">
    <citation type="submission" date="2023-04" db="EMBL/GenBank/DDBJ databases">
        <title>Forest soil microbial communities from Buena Vista Peninsula, Colon Province, Panama.</title>
        <authorList>
            <person name="Bouskill N."/>
        </authorList>
    </citation>
    <scope>NUCLEOTIDE SEQUENCE [LARGE SCALE GENOMIC DNA]</scope>
    <source>
        <strain evidence="1 2">AC80</strain>
    </source>
</reference>
<dbReference type="Gene3D" id="1.25.40.290">
    <property type="entry name" value="ARM repeat domains"/>
    <property type="match status" value="1"/>
</dbReference>